<organism evidence="9 10">
    <name type="scientific">Mycolicibacterium cyprinidarum</name>
    <dbReference type="NCBI Taxonomy" id="2860311"/>
    <lineage>
        <taxon>Bacteria</taxon>
        <taxon>Bacillati</taxon>
        <taxon>Actinomycetota</taxon>
        <taxon>Actinomycetes</taxon>
        <taxon>Mycobacteriales</taxon>
        <taxon>Mycobacteriaceae</taxon>
        <taxon>Mycolicibacterium</taxon>
    </lineage>
</organism>
<dbReference type="SUPFAM" id="SSF52540">
    <property type="entry name" value="P-loop containing nucleoside triphosphate hydrolases"/>
    <property type="match status" value="1"/>
</dbReference>
<dbReference type="InterPro" id="IPR027417">
    <property type="entry name" value="P-loop_NTPase"/>
</dbReference>
<evidence type="ECO:0000256" key="6">
    <source>
        <dbReference type="ARBA" id="ARBA00048178"/>
    </source>
</evidence>
<evidence type="ECO:0000256" key="4">
    <source>
        <dbReference type="ARBA" id="ARBA00022840"/>
    </source>
</evidence>
<dbReference type="Pfam" id="PF06414">
    <property type="entry name" value="Zeta_toxin"/>
    <property type="match status" value="1"/>
</dbReference>
<evidence type="ECO:0000313" key="9">
    <source>
        <dbReference type="EMBL" id="GJF14914.1"/>
    </source>
</evidence>
<keyword evidence="10" id="KW-1185">Reference proteome</keyword>
<comment type="catalytic activity">
    <reaction evidence="6">
        <text>UDP-N-acetyl-alpha-D-glucosamine + ATP = UDP-N-acetyl-alpha-D-glucosamine 3'-phosphate + ADP + H(+)</text>
        <dbReference type="Rhea" id="RHEA:32671"/>
        <dbReference type="ChEBI" id="CHEBI:15378"/>
        <dbReference type="ChEBI" id="CHEBI:30616"/>
        <dbReference type="ChEBI" id="CHEBI:57705"/>
        <dbReference type="ChEBI" id="CHEBI:64353"/>
        <dbReference type="ChEBI" id="CHEBI:456216"/>
        <dbReference type="EC" id="2.7.1.176"/>
    </reaction>
</comment>
<evidence type="ECO:0000313" key="10">
    <source>
        <dbReference type="Proteomes" id="UP001060504"/>
    </source>
</evidence>
<name>A0ABQ4VGA5_9MYCO</name>
<feature type="domain" description="Zeta toxin" evidence="8">
    <location>
        <begin position="120"/>
        <end position="270"/>
    </location>
</feature>
<comment type="caution">
    <text evidence="9">The sequence shown here is derived from an EMBL/GenBank/DDBJ whole genome shotgun (WGS) entry which is preliminary data.</text>
</comment>
<evidence type="ECO:0000256" key="3">
    <source>
        <dbReference type="ARBA" id="ARBA00022741"/>
    </source>
</evidence>
<accession>A0ABQ4VGA5</accession>
<keyword evidence="4" id="KW-0067">ATP-binding</keyword>
<reference evidence="9 10" key="1">
    <citation type="submission" date="2021-08" db="EMBL/GenBank/DDBJ databases">
        <title>Draft genome sequence of Mycolicibacterium sp. NGTWS1702 strain.</title>
        <authorList>
            <person name="Matsumoto M."/>
            <person name="Tang B.C.C."/>
            <person name="Machida Y."/>
            <person name="Matoyama H."/>
            <person name="Kishihara T."/>
            <person name="Sato S."/>
            <person name="Kondo I."/>
            <person name="Sano M."/>
            <person name="Kato G."/>
        </authorList>
    </citation>
    <scope>NUCLEOTIDE SEQUENCE [LARGE SCALE GENOMIC DNA]</scope>
    <source>
        <strain evidence="9 10">NGTWSNA01</strain>
    </source>
</reference>
<keyword evidence="7" id="KW-0732">Signal</keyword>
<dbReference type="Gene3D" id="3.40.50.300">
    <property type="entry name" value="P-loop containing nucleotide triphosphate hydrolases"/>
    <property type="match status" value="1"/>
</dbReference>
<feature type="signal peptide" evidence="7">
    <location>
        <begin position="1"/>
        <end position="26"/>
    </location>
</feature>
<feature type="chain" id="PRO_5045907726" description="UDP-N-acetylglucosamine kinase" evidence="7">
    <location>
        <begin position="27"/>
        <end position="320"/>
    </location>
</feature>
<dbReference type="InterPro" id="IPR010488">
    <property type="entry name" value="Zeta_toxin_domain"/>
</dbReference>
<sequence>MVSAKIAIAVVGVLVATVGAAPSATAEPMAGNGLVCQALPAAVGVPEREPGAALSGPSTPAWNAHVAYVEWALSVSPSTEELFTQPAGRWTQDRVRQQNAILDEYWQLHNGDGLPREGRAIIAGGVSGAGKTTVLEGQPAIERQLYLDIDPDEVKEMMAARSMIPVIAGLSPMEASAKAHEEASMLAKRLAERAYRQQTNVIWDITMSTEASVRDRVAAMREAGYGQIDGVFVETDLDTARLRVMQRWQRGQERYWSGEGLGGRYVPADFIAMSEPDKPGYSSRNQQIFEQVRGEFSSTVEYDSSGVEPIVRCVSGPRWM</sequence>
<evidence type="ECO:0000256" key="5">
    <source>
        <dbReference type="ARBA" id="ARBA00032897"/>
    </source>
</evidence>
<dbReference type="EMBL" id="BPRH01001838">
    <property type="protein sequence ID" value="GJF14914.1"/>
    <property type="molecule type" value="Genomic_DNA"/>
</dbReference>
<evidence type="ECO:0000256" key="1">
    <source>
        <dbReference type="ARBA" id="ARBA00009104"/>
    </source>
</evidence>
<keyword evidence="3" id="KW-0547">Nucleotide-binding</keyword>
<evidence type="ECO:0000256" key="2">
    <source>
        <dbReference type="ARBA" id="ARBA00011963"/>
    </source>
</evidence>
<evidence type="ECO:0000259" key="8">
    <source>
        <dbReference type="Pfam" id="PF06414"/>
    </source>
</evidence>
<proteinExistence type="inferred from homology"/>
<comment type="similarity">
    <text evidence="1">Belongs to the zeta toxin family.</text>
</comment>
<evidence type="ECO:0000256" key="7">
    <source>
        <dbReference type="SAM" id="SignalP"/>
    </source>
</evidence>
<dbReference type="Proteomes" id="UP001060504">
    <property type="component" value="Unassembled WGS sequence"/>
</dbReference>
<dbReference type="EC" id="2.7.1.176" evidence="2"/>
<protein>
    <recommendedName>
        <fullName evidence="5">UDP-N-acetylglucosamine kinase</fullName>
        <ecNumber evidence="2">2.7.1.176</ecNumber>
    </recommendedName>
    <alternativeName>
        <fullName evidence="5">UDP-N-acetylglucosamine kinase</fullName>
    </alternativeName>
</protein>
<gene>
    <name evidence="9" type="ORF">NGTWS1702_17510</name>
</gene>